<gene>
    <name evidence="1" type="ORF">TorRG33x02_084220</name>
</gene>
<reference evidence="2" key="1">
    <citation type="submission" date="2016-06" db="EMBL/GenBank/DDBJ databases">
        <title>Parallel loss of symbiosis genes in relatives of nitrogen-fixing non-legume Parasponia.</title>
        <authorList>
            <person name="Van Velzen R."/>
            <person name="Holmer R."/>
            <person name="Bu F."/>
            <person name="Rutten L."/>
            <person name="Van Zeijl A."/>
            <person name="Liu W."/>
            <person name="Santuari L."/>
            <person name="Cao Q."/>
            <person name="Sharma T."/>
            <person name="Shen D."/>
            <person name="Roswanjaya Y."/>
            <person name="Wardhani T."/>
            <person name="Kalhor M.S."/>
            <person name="Jansen J."/>
            <person name="Van den Hoogen J."/>
            <person name="Gungor B."/>
            <person name="Hartog M."/>
            <person name="Hontelez J."/>
            <person name="Verver J."/>
            <person name="Yang W.-C."/>
            <person name="Schijlen E."/>
            <person name="Repin R."/>
            <person name="Schilthuizen M."/>
            <person name="Schranz E."/>
            <person name="Heidstra R."/>
            <person name="Miyata K."/>
            <person name="Fedorova E."/>
            <person name="Kohlen W."/>
            <person name="Bisseling T."/>
            <person name="Smit S."/>
            <person name="Geurts R."/>
        </authorList>
    </citation>
    <scope>NUCLEOTIDE SEQUENCE [LARGE SCALE GENOMIC DNA]</scope>
    <source>
        <strain evidence="2">cv. RG33-2</strain>
    </source>
</reference>
<evidence type="ECO:0000313" key="1">
    <source>
        <dbReference type="EMBL" id="PON95899.1"/>
    </source>
</evidence>
<name>A0A2P5FDM7_TREOI</name>
<protein>
    <submittedName>
        <fullName evidence="1">Uncharacterized protein</fullName>
    </submittedName>
</protein>
<evidence type="ECO:0000313" key="2">
    <source>
        <dbReference type="Proteomes" id="UP000237000"/>
    </source>
</evidence>
<dbReference type="EMBL" id="JXTC01000042">
    <property type="protein sequence ID" value="PON95899.1"/>
    <property type="molecule type" value="Genomic_DNA"/>
</dbReference>
<proteinExistence type="predicted"/>
<organism evidence="1 2">
    <name type="scientific">Trema orientale</name>
    <name type="common">Charcoal tree</name>
    <name type="synonym">Celtis orientalis</name>
    <dbReference type="NCBI Taxonomy" id="63057"/>
    <lineage>
        <taxon>Eukaryota</taxon>
        <taxon>Viridiplantae</taxon>
        <taxon>Streptophyta</taxon>
        <taxon>Embryophyta</taxon>
        <taxon>Tracheophyta</taxon>
        <taxon>Spermatophyta</taxon>
        <taxon>Magnoliopsida</taxon>
        <taxon>eudicotyledons</taxon>
        <taxon>Gunneridae</taxon>
        <taxon>Pentapetalae</taxon>
        <taxon>rosids</taxon>
        <taxon>fabids</taxon>
        <taxon>Rosales</taxon>
        <taxon>Cannabaceae</taxon>
        <taxon>Trema</taxon>
    </lineage>
</organism>
<dbReference type="AlphaFoldDB" id="A0A2P5FDM7"/>
<keyword evidence="2" id="KW-1185">Reference proteome</keyword>
<comment type="caution">
    <text evidence="1">The sequence shown here is derived from an EMBL/GenBank/DDBJ whole genome shotgun (WGS) entry which is preliminary data.</text>
</comment>
<dbReference type="InParanoid" id="A0A2P5FDM7"/>
<dbReference type="Proteomes" id="UP000237000">
    <property type="component" value="Unassembled WGS sequence"/>
</dbReference>
<accession>A0A2P5FDM7</accession>
<sequence>MVEALSSCGLNCAFGRGSFGRYLARAQNRYSMRHLKGGIFNHCNVAAPDHDITRHVGSNI</sequence>